<reference evidence="1" key="1">
    <citation type="submission" date="2018-05" db="EMBL/GenBank/DDBJ databases">
        <authorList>
            <person name="Lanie J.A."/>
            <person name="Ng W.-L."/>
            <person name="Kazmierczak K.M."/>
            <person name="Andrzejewski T.M."/>
            <person name="Davidsen T.M."/>
            <person name="Wayne K.J."/>
            <person name="Tettelin H."/>
            <person name="Glass J.I."/>
            <person name="Rusch D."/>
            <person name="Podicherti R."/>
            <person name="Tsui H.-C.T."/>
            <person name="Winkler M.E."/>
        </authorList>
    </citation>
    <scope>NUCLEOTIDE SEQUENCE</scope>
</reference>
<dbReference type="Gene3D" id="3.90.850.10">
    <property type="entry name" value="Fumarylacetoacetase-like, C-terminal domain"/>
    <property type="match status" value="1"/>
</dbReference>
<accession>A0A382T9G7</accession>
<dbReference type="PANTHER" id="PTHR30143:SF0">
    <property type="entry name" value="2-KETO-4-PENTENOATE HYDRATASE"/>
    <property type="match status" value="1"/>
</dbReference>
<dbReference type="EMBL" id="UINC01134448">
    <property type="protein sequence ID" value="SVD17998.1"/>
    <property type="molecule type" value="Genomic_DNA"/>
</dbReference>
<dbReference type="SUPFAM" id="SSF56529">
    <property type="entry name" value="FAH"/>
    <property type="match status" value="1"/>
</dbReference>
<dbReference type="InterPro" id="IPR050772">
    <property type="entry name" value="Hydratase-Decarb/MhpD_sf"/>
</dbReference>
<dbReference type="PANTHER" id="PTHR30143">
    <property type="entry name" value="ACID HYDRATASE"/>
    <property type="match status" value="1"/>
</dbReference>
<evidence type="ECO:0000313" key="1">
    <source>
        <dbReference type="EMBL" id="SVD17998.1"/>
    </source>
</evidence>
<feature type="non-terminal residue" evidence="1">
    <location>
        <position position="148"/>
    </location>
</feature>
<name>A0A382T9G7_9ZZZZ</name>
<dbReference type="InterPro" id="IPR036663">
    <property type="entry name" value="Fumarylacetoacetase_C_sf"/>
</dbReference>
<protein>
    <submittedName>
        <fullName evidence="1">Uncharacterized protein</fullName>
    </submittedName>
</protein>
<proteinExistence type="predicted"/>
<dbReference type="AlphaFoldDB" id="A0A382T9G7"/>
<sequence length="148" mass="17354">MEKEKYIKAANILFKCRRNKKRLDKFPIDCIPNNCEEAYKIQDELKILYLTLKKNYTIGKKVGCTNKWAQKQINVEEPFYGNLFSKYSSMSGSKLKSNNFSEPYMEPEFSFKIKEDINIAKAPFTFDQIVDLTETVMGSVEIVDFRFN</sequence>
<dbReference type="GO" id="GO:0008684">
    <property type="term" value="F:2-oxopent-4-enoate hydratase activity"/>
    <property type="evidence" value="ECO:0007669"/>
    <property type="project" value="TreeGrafter"/>
</dbReference>
<organism evidence="1">
    <name type="scientific">marine metagenome</name>
    <dbReference type="NCBI Taxonomy" id="408172"/>
    <lineage>
        <taxon>unclassified sequences</taxon>
        <taxon>metagenomes</taxon>
        <taxon>ecological metagenomes</taxon>
    </lineage>
</organism>
<dbReference type="GO" id="GO:0005737">
    <property type="term" value="C:cytoplasm"/>
    <property type="evidence" value="ECO:0007669"/>
    <property type="project" value="TreeGrafter"/>
</dbReference>
<gene>
    <name evidence="1" type="ORF">METZ01_LOCUS370852</name>
</gene>